<dbReference type="RefSeq" id="WP_120571234.1">
    <property type="nucleotide sequence ID" value="NZ_CP024087.1"/>
</dbReference>
<dbReference type="InterPro" id="IPR010982">
    <property type="entry name" value="Lambda_DNA-bd_dom_sf"/>
</dbReference>
<proteinExistence type="predicted"/>
<protein>
    <recommendedName>
        <fullName evidence="1">HTH cro/C1-type domain-containing protein</fullName>
    </recommendedName>
</protein>
<dbReference type="SUPFAM" id="SSF47413">
    <property type="entry name" value="lambda repressor-like DNA-binding domains"/>
    <property type="match status" value="1"/>
</dbReference>
<gene>
    <name evidence="2" type="ORF">CSH63_17695</name>
</gene>
<evidence type="ECO:0000259" key="1">
    <source>
        <dbReference type="PROSITE" id="PS50943"/>
    </source>
</evidence>
<name>A0A386WLH7_9ACTN</name>
<dbReference type="Pfam" id="PF13443">
    <property type="entry name" value="HTH_26"/>
    <property type="match status" value="1"/>
</dbReference>
<dbReference type="GO" id="GO:0003677">
    <property type="term" value="F:DNA binding"/>
    <property type="evidence" value="ECO:0007669"/>
    <property type="project" value="InterPro"/>
</dbReference>
<reference evidence="2 3" key="1">
    <citation type="submission" date="2017-10" db="EMBL/GenBank/DDBJ databases">
        <title>Integration of genomic and chemical information greatly accelerates assignment of the full stereostructure of myelolactone, a potent inhibitor of myeloma from a marine-derived Micromonospora.</title>
        <authorList>
            <person name="Kim M.C."/>
            <person name="Machado H."/>
            <person name="Jensen P.R."/>
            <person name="Fenical W."/>
        </authorList>
    </citation>
    <scope>NUCLEOTIDE SEQUENCE [LARGE SCALE GENOMIC DNA]</scope>
    <source>
        <strain evidence="2 3">CNY-010</strain>
    </source>
</reference>
<dbReference type="Gene3D" id="1.10.260.40">
    <property type="entry name" value="lambda repressor-like DNA-binding domains"/>
    <property type="match status" value="1"/>
</dbReference>
<feature type="domain" description="HTH cro/C1-type" evidence="1">
    <location>
        <begin position="20"/>
        <end position="74"/>
    </location>
</feature>
<dbReference type="Proteomes" id="UP000267804">
    <property type="component" value="Chromosome"/>
</dbReference>
<dbReference type="KEGG" id="mtua:CSH63_17695"/>
<dbReference type="CDD" id="cd00093">
    <property type="entry name" value="HTH_XRE"/>
    <property type="match status" value="1"/>
</dbReference>
<evidence type="ECO:0000313" key="2">
    <source>
        <dbReference type="EMBL" id="AYF29265.1"/>
    </source>
</evidence>
<sequence length="86" mass="9538">MSEMATMTQGRLRERAAEEIRVLLARKRMSATELARRAGMKQSTLARRMTGEVAFNLDELELIADALNVPVLSLLPAALRPNDRSG</sequence>
<dbReference type="SMART" id="SM00530">
    <property type="entry name" value="HTH_XRE"/>
    <property type="match status" value="1"/>
</dbReference>
<dbReference type="PROSITE" id="PS50943">
    <property type="entry name" value="HTH_CROC1"/>
    <property type="match status" value="1"/>
</dbReference>
<dbReference type="EMBL" id="CP024087">
    <property type="protein sequence ID" value="AYF29265.1"/>
    <property type="molecule type" value="Genomic_DNA"/>
</dbReference>
<organism evidence="2 3">
    <name type="scientific">Micromonospora tulbaghiae</name>
    <dbReference type="NCBI Taxonomy" id="479978"/>
    <lineage>
        <taxon>Bacteria</taxon>
        <taxon>Bacillati</taxon>
        <taxon>Actinomycetota</taxon>
        <taxon>Actinomycetes</taxon>
        <taxon>Micromonosporales</taxon>
        <taxon>Micromonosporaceae</taxon>
        <taxon>Micromonospora</taxon>
    </lineage>
</organism>
<dbReference type="InterPro" id="IPR001387">
    <property type="entry name" value="Cro/C1-type_HTH"/>
</dbReference>
<accession>A0A386WLH7</accession>
<dbReference type="AlphaFoldDB" id="A0A386WLH7"/>
<evidence type="ECO:0000313" key="3">
    <source>
        <dbReference type="Proteomes" id="UP000267804"/>
    </source>
</evidence>